<feature type="compositionally biased region" description="Basic and acidic residues" evidence="9">
    <location>
        <begin position="952"/>
        <end position="961"/>
    </location>
</feature>
<keyword evidence="2 10" id="KW-0812">Transmembrane</keyword>
<dbReference type="Proteomes" id="UP001497525">
    <property type="component" value="Unassembled WGS sequence"/>
</dbReference>
<feature type="compositionally biased region" description="Basic and acidic residues" evidence="9">
    <location>
        <begin position="1637"/>
        <end position="1651"/>
    </location>
</feature>
<organism evidence="13 14">
    <name type="scientific">Calicophoron daubneyi</name>
    <name type="common">Rumen fluke</name>
    <name type="synonym">Paramphistomum daubneyi</name>
    <dbReference type="NCBI Taxonomy" id="300641"/>
    <lineage>
        <taxon>Eukaryota</taxon>
        <taxon>Metazoa</taxon>
        <taxon>Spiralia</taxon>
        <taxon>Lophotrochozoa</taxon>
        <taxon>Platyhelminthes</taxon>
        <taxon>Trematoda</taxon>
        <taxon>Digenea</taxon>
        <taxon>Plagiorchiida</taxon>
        <taxon>Pronocephalata</taxon>
        <taxon>Paramphistomoidea</taxon>
        <taxon>Paramphistomidae</taxon>
        <taxon>Calicophoron</taxon>
    </lineage>
</organism>
<name>A0AAV2T6K4_CALDB</name>
<evidence type="ECO:0000313" key="13">
    <source>
        <dbReference type="EMBL" id="CAL5132030.1"/>
    </source>
</evidence>
<dbReference type="PROSITE" id="PS50268">
    <property type="entry name" value="CADHERIN_2"/>
    <property type="match status" value="7"/>
</dbReference>
<dbReference type="PANTHER" id="PTHR24028">
    <property type="entry name" value="CADHERIN-87A"/>
    <property type="match status" value="1"/>
</dbReference>
<feature type="region of interest" description="Disordered" evidence="9">
    <location>
        <begin position="1637"/>
        <end position="1657"/>
    </location>
</feature>
<feature type="domain" description="Cadherin" evidence="12">
    <location>
        <begin position="610"/>
        <end position="767"/>
    </location>
</feature>
<comment type="subcellular location">
    <subcellularLocation>
        <location evidence="1">Membrane</location>
        <topology evidence="1">Single-pass membrane protein</topology>
    </subcellularLocation>
</comment>
<evidence type="ECO:0000256" key="3">
    <source>
        <dbReference type="ARBA" id="ARBA00022737"/>
    </source>
</evidence>
<evidence type="ECO:0000256" key="7">
    <source>
        <dbReference type="ARBA" id="ARBA00023180"/>
    </source>
</evidence>
<comment type="caution">
    <text evidence="13">The sequence shown here is derived from an EMBL/GenBank/DDBJ whole genome shotgun (WGS) entry which is preliminary data.</text>
</comment>
<feature type="domain" description="Cadherin" evidence="12">
    <location>
        <begin position="363"/>
        <end position="479"/>
    </location>
</feature>
<dbReference type="InterPro" id="IPR015919">
    <property type="entry name" value="Cadherin-like_sf"/>
</dbReference>
<dbReference type="GO" id="GO:0005509">
    <property type="term" value="F:calcium ion binding"/>
    <property type="evidence" value="ECO:0007669"/>
    <property type="project" value="UniProtKB-UniRule"/>
</dbReference>
<keyword evidence="5 10" id="KW-1133">Transmembrane helix</keyword>
<feature type="region of interest" description="Disordered" evidence="9">
    <location>
        <begin position="1697"/>
        <end position="1775"/>
    </location>
</feature>
<protein>
    <recommendedName>
        <fullName evidence="12">Cadherin domain-containing protein</fullName>
    </recommendedName>
</protein>
<evidence type="ECO:0000256" key="11">
    <source>
        <dbReference type="SAM" id="SignalP"/>
    </source>
</evidence>
<dbReference type="CDD" id="cd11304">
    <property type="entry name" value="Cadherin_repeat"/>
    <property type="match status" value="6"/>
</dbReference>
<evidence type="ECO:0000256" key="6">
    <source>
        <dbReference type="ARBA" id="ARBA00023136"/>
    </source>
</evidence>
<dbReference type="InterPro" id="IPR050174">
    <property type="entry name" value="Protocadherin/Cadherin-CA"/>
</dbReference>
<feature type="domain" description="Cadherin" evidence="12">
    <location>
        <begin position="790"/>
        <end position="914"/>
    </location>
</feature>
<accession>A0AAV2T6K4</accession>
<feature type="domain" description="Cadherin" evidence="12">
    <location>
        <begin position="48"/>
        <end position="205"/>
    </location>
</feature>
<evidence type="ECO:0000259" key="12">
    <source>
        <dbReference type="PROSITE" id="PS50268"/>
    </source>
</evidence>
<feature type="compositionally biased region" description="Basic and acidic residues" evidence="9">
    <location>
        <begin position="1301"/>
        <end position="1314"/>
    </location>
</feature>
<feature type="region of interest" description="Disordered" evidence="9">
    <location>
        <begin position="1292"/>
        <end position="1314"/>
    </location>
</feature>
<keyword evidence="7" id="KW-0325">Glycoprotein</keyword>
<feature type="domain" description="Cadherin" evidence="12">
    <location>
        <begin position="1020"/>
        <end position="1128"/>
    </location>
</feature>
<evidence type="ECO:0000256" key="2">
    <source>
        <dbReference type="ARBA" id="ARBA00022692"/>
    </source>
</evidence>
<proteinExistence type="predicted"/>
<reference evidence="13" key="1">
    <citation type="submission" date="2024-06" db="EMBL/GenBank/DDBJ databases">
        <authorList>
            <person name="Liu X."/>
            <person name="Lenzi L."/>
            <person name="Haldenby T S."/>
            <person name="Uol C."/>
        </authorList>
    </citation>
    <scope>NUCLEOTIDE SEQUENCE</scope>
</reference>
<feature type="region of interest" description="Disordered" evidence="9">
    <location>
        <begin position="909"/>
        <end position="990"/>
    </location>
</feature>
<feature type="chain" id="PRO_5043752322" description="Cadherin domain-containing protein" evidence="11">
    <location>
        <begin position="24"/>
        <end position="1792"/>
    </location>
</feature>
<dbReference type="SMART" id="SM00112">
    <property type="entry name" value="CA"/>
    <property type="match status" value="7"/>
</dbReference>
<feature type="transmembrane region" description="Helical" evidence="10">
    <location>
        <begin position="1258"/>
        <end position="1281"/>
    </location>
</feature>
<dbReference type="Gene3D" id="2.60.40.60">
    <property type="entry name" value="Cadherins"/>
    <property type="match status" value="7"/>
</dbReference>
<gene>
    <name evidence="13" type="ORF">CDAUBV1_LOCUS4547</name>
</gene>
<keyword evidence="4 8" id="KW-0106">Calcium</keyword>
<dbReference type="EMBL" id="CAXLJL010000112">
    <property type="protein sequence ID" value="CAL5132030.1"/>
    <property type="molecule type" value="Genomic_DNA"/>
</dbReference>
<sequence>MPGYYITVFMLLFSSLHLRHSGASKTVKGDVRVNRNFDYRMNSVGTSTEKSNRFRLTEESANGTEVIGVADYLQQIALYDYQMMTAHKSPDIQFNFQLLDSLDSLTRALYLDPNSGRLSVKGRVDRETLCSHLGSQDSSTHSISDVSIELAPHVYDSYATKQTEKCVKSLNILSTLSRRGEKQVHVKKIKIELQIEDINDNSPEWPQSLTFPMMNGNVRSSSKFPVIDLQLLETAKGQISPAARVSLPLAHDPDGGMNGQISYRLQPVLAGDSSFISSNPQALDAAISIPFVLEETQNGQLELVAKTDLDFEKQPLHQFYLLASDGGNPSRTATALIKVHILDVNDESPVFTKEVFHPPNGAISERTVPGTVILNLSATDADGSPVNSRLRYAMTPGSRASKYFTVHPDGRISLRHWVDYETMEESASSVHNPGVKEQKVKQFVFQVQAIDSAPQPYERRGTATVVIPIIDENDEIPVIATRFIGSPEMTSSGELGAVSENVIVPTKIAYIQVRDPDFGGKDQVICQLSDNFNFSLTPISSANPDDLSFGVLSPEDPKNDFLLTLLTQPDREHNPLLFVRIKCSDQAGNKNEQTLRIRVIDVNDETPKFSKSIYHFSLPENTEPTETIPVNLPNGSVAYYGHRIGKVIATDEDLGENARITYQIAPGSFEIIPTTKKQRPLTHTNEEPNQFVYRQEPGEQYSVSDLFKIDPNSGTIYALKSFDAENVEKLEFKVIATDNPSDGSLVRTGTATVEITITDVNDWSPVFYKINTSADTNKNSSTQEEVTVEYVTQYVFHVKENRPAFWLVGRIAALDPDTDQRKFGEMKPSDALKTPSHIALRIANDADADVRKTFSLHVSNGQLRTLVSLDREMKAVYVFNVIASDTGSEAQFSRSATATVTVFVEDENDNDPEFVRPVSSRRRDLIPTSPAGHNIVSPPKSTKNWNAKRRQRERDDAHSGKGDGTNPITQLAPPSEKSRIEGDNYGPNDQDFNIPIVMVHRKTWSQSTDEGAKKEERRPLLQVEATDADAGENGKVVYRIGAGNRDGLFVLDNETGILMLSSKFHSTERTQANDVNTDMVENQRGTFAGHPRKIYLLRFEACDRGVPQRCAIPIWVRMVLDGDGLPLTNTVQQSKYSALDPRIHGVNPQQYYSPADSAIEKLNTGGDLSVHLLNPDRALEEFNSQKFAKDDKWNALQKGVASGDYETQGGVMYDRAQRVNNWDESGYRQMHNRNNAAERRGLPDGSVSNASSLMVNDAVIICLVVIFFVLLCATCALVYLLRKRTVLFQITTRSKTKQHSSTRESDRSKESGDKMCRYQNGLNCEHLDESENASLYNMTHSGINNTGNKSQPSIMEAVGVTKMNLPEGMRMAAMESQPAQRNYSELHIESSPSAARMASMTDSVYIPQDIAPQTLQRPGRETAYQSLVRKPNCLTGESHSALAPRALSPFWELSPQSEMPMVGRTCAPYSEGGPLRWRSLNYQASPPPAYRVTSPLLNDPLSPVRSMNAISGPRMKSNQNRAPYAYGSPTARQPVHFRGDSMPVYPGPEVENETGVNVMSNWTTQGRAVAHPQSYHGIRSLTATLGRRNYVHAGQPEQSENSAPKECTNYGPFSPTQCVLTPRMHCSDMFENPINKLSREQIRTPSKDKNENQIMPKVIRKQYLDKIPMHELSEPDDPMKSLLKLPVEKSEQLLGSLANEGDLTTQSDSEGQDDEGKSKSPMFLSNFDEFKHSEGTKTSSTSLPLLTNSTDDAVTSRPEDHPSLCPSASHFTSPGGSRAKYVYNAYREASFV</sequence>
<dbReference type="InterPro" id="IPR002126">
    <property type="entry name" value="Cadherin-like_dom"/>
</dbReference>
<evidence type="ECO:0000256" key="10">
    <source>
        <dbReference type="SAM" id="Phobius"/>
    </source>
</evidence>
<dbReference type="Pfam" id="PF00028">
    <property type="entry name" value="Cadherin"/>
    <property type="match status" value="3"/>
</dbReference>
<dbReference type="PANTHER" id="PTHR24028:SF146">
    <property type="entry name" value="CADHERIN 96CB, ISOFORM D-RELATED"/>
    <property type="match status" value="1"/>
</dbReference>
<keyword evidence="11" id="KW-0732">Signal</keyword>
<evidence type="ECO:0000256" key="9">
    <source>
        <dbReference type="SAM" id="MobiDB-lite"/>
    </source>
</evidence>
<dbReference type="GO" id="GO:0005886">
    <property type="term" value="C:plasma membrane"/>
    <property type="evidence" value="ECO:0007669"/>
    <property type="project" value="InterPro"/>
</dbReference>
<feature type="signal peptide" evidence="11">
    <location>
        <begin position="1"/>
        <end position="23"/>
    </location>
</feature>
<keyword evidence="6 10" id="KW-0472">Membrane</keyword>
<evidence type="ECO:0000256" key="8">
    <source>
        <dbReference type="PROSITE-ProRule" id="PRU00043"/>
    </source>
</evidence>
<evidence type="ECO:0000256" key="4">
    <source>
        <dbReference type="ARBA" id="ARBA00022837"/>
    </source>
</evidence>
<feature type="domain" description="Cadherin" evidence="12">
    <location>
        <begin position="490"/>
        <end position="609"/>
    </location>
</feature>
<dbReference type="GO" id="GO:0007156">
    <property type="term" value="P:homophilic cell adhesion via plasma membrane adhesion molecules"/>
    <property type="evidence" value="ECO:0007669"/>
    <property type="project" value="InterPro"/>
</dbReference>
<dbReference type="SUPFAM" id="SSF49313">
    <property type="entry name" value="Cadherin-like"/>
    <property type="match status" value="6"/>
</dbReference>
<evidence type="ECO:0000256" key="1">
    <source>
        <dbReference type="ARBA" id="ARBA00004167"/>
    </source>
</evidence>
<evidence type="ECO:0000256" key="5">
    <source>
        <dbReference type="ARBA" id="ARBA00022989"/>
    </source>
</evidence>
<evidence type="ECO:0000313" key="14">
    <source>
        <dbReference type="Proteomes" id="UP001497525"/>
    </source>
</evidence>
<feature type="compositionally biased region" description="Low complexity" evidence="9">
    <location>
        <begin position="1738"/>
        <end position="1750"/>
    </location>
</feature>
<dbReference type="PROSITE" id="PS00232">
    <property type="entry name" value="CADHERIN_1"/>
    <property type="match status" value="1"/>
</dbReference>
<feature type="domain" description="Cadherin" evidence="12">
    <location>
        <begin position="250"/>
        <end position="351"/>
    </location>
</feature>
<keyword evidence="3" id="KW-0677">Repeat</keyword>
<dbReference type="PRINTS" id="PR00205">
    <property type="entry name" value="CADHERIN"/>
</dbReference>
<dbReference type="InterPro" id="IPR020894">
    <property type="entry name" value="Cadherin_CS"/>
</dbReference>